<reference evidence="2 3" key="1">
    <citation type="submission" date="2013-09" db="EMBL/GenBank/DDBJ databases">
        <title>High correlation between genotypes and phenotypes of environmental bacteria Comamonas testosteroni strains.</title>
        <authorList>
            <person name="Liu L."/>
            <person name="Zhu W."/>
            <person name="Xia X."/>
            <person name="Xu B."/>
            <person name="Luo M."/>
            <person name="Wang G."/>
        </authorList>
    </citation>
    <scope>NUCLEOTIDE SEQUENCE [LARGE SCALE GENOMIC DNA]</scope>
    <source>
        <strain evidence="2 3">JL14</strain>
    </source>
</reference>
<feature type="transmembrane region" description="Helical" evidence="1">
    <location>
        <begin position="67"/>
        <end position="88"/>
    </location>
</feature>
<comment type="caution">
    <text evidence="2">The sequence shown here is derived from an EMBL/GenBank/DDBJ whole genome shotgun (WGS) entry which is preliminary data.</text>
</comment>
<name>A0A0E3BC41_9BURK</name>
<evidence type="ECO:0000313" key="2">
    <source>
        <dbReference type="EMBL" id="KGG90444.1"/>
    </source>
</evidence>
<dbReference type="AlphaFoldDB" id="A0A0E3BC41"/>
<dbReference type="Proteomes" id="UP000029567">
    <property type="component" value="Unassembled WGS sequence"/>
</dbReference>
<feature type="transmembrane region" description="Helical" evidence="1">
    <location>
        <begin position="97"/>
        <end position="117"/>
    </location>
</feature>
<dbReference type="EMBL" id="AWTN01000096">
    <property type="protein sequence ID" value="KGG90444.1"/>
    <property type="molecule type" value="Genomic_DNA"/>
</dbReference>
<sequence length="164" mass="17454">MAIMDPSSRHRAGRKTFVIEQEFSMSIFASPRFLRLVMWADAASCAATGALQLALQRPLADLTGLPPFLLTATGLFLLAYASAAAWMARREPLPRTLIGLVALGNLGWALGCAVLVFGSGLALSAWGLAWVAAQAVVVLVLADLQWAGLRATRHAARQEAQLAL</sequence>
<feature type="transmembrane region" description="Helical" evidence="1">
    <location>
        <begin position="33"/>
        <end position="55"/>
    </location>
</feature>
<keyword evidence="1" id="KW-1133">Transmembrane helix</keyword>
<keyword evidence="1" id="KW-0472">Membrane</keyword>
<evidence type="ECO:0000313" key="3">
    <source>
        <dbReference type="Proteomes" id="UP000029567"/>
    </source>
</evidence>
<gene>
    <name evidence="2" type="ORF">P245_16225</name>
</gene>
<proteinExistence type="predicted"/>
<accession>A0A0E3BC41</accession>
<evidence type="ECO:0000256" key="1">
    <source>
        <dbReference type="SAM" id="Phobius"/>
    </source>
</evidence>
<protein>
    <submittedName>
        <fullName evidence="2">Membrane protein</fullName>
    </submittedName>
</protein>
<feature type="transmembrane region" description="Helical" evidence="1">
    <location>
        <begin position="123"/>
        <end position="144"/>
    </location>
</feature>
<keyword evidence="1" id="KW-0812">Transmembrane</keyword>
<organism evidence="2 3">
    <name type="scientific">Comamonas thiooxydans</name>
    <dbReference type="NCBI Taxonomy" id="363952"/>
    <lineage>
        <taxon>Bacteria</taxon>
        <taxon>Pseudomonadati</taxon>
        <taxon>Pseudomonadota</taxon>
        <taxon>Betaproteobacteria</taxon>
        <taxon>Burkholderiales</taxon>
        <taxon>Comamonadaceae</taxon>
        <taxon>Comamonas</taxon>
    </lineage>
</organism>